<dbReference type="GO" id="GO:0006753">
    <property type="term" value="P:nucleoside phosphate metabolic process"/>
    <property type="evidence" value="ECO:0007669"/>
    <property type="project" value="TreeGrafter"/>
</dbReference>
<feature type="domain" description="Nudix hydrolase" evidence="15">
    <location>
        <begin position="49"/>
        <end position="187"/>
    </location>
</feature>
<evidence type="ECO:0000256" key="11">
    <source>
        <dbReference type="ARBA" id="ARBA00033056"/>
    </source>
</evidence>
<evidence type="ECO:0000256" key="12">
    <source>
        <dbReference type="ARBA" id="ARBA00049546"/>
    </source>
</evidence>
<evidence type="ECO:0000256" key="1">
    <source>
        <dbReference type="ARBA" id="ARBA00001946"/>
    </source>
</evidence>
<sequence length="208" mass="23572">MNSTFNRDDVELLSKKNLYKGFFKMEEYRFKHRLFAGGWSEVVTREVFERGHAVVVLPYDPITDQVVLIEQIRIPVLESAATPWMFELVAGMIDKGQTSIDVAHRELLEETGLSAKSVTKVNEYFSSPGGTSERFDFYWAEIDAADANGLHGLDAEDEDIRVHVLSRETAYQMVVDGKIDNASTVIGVLWLQLNYQNIVKQVAQPVKL</sequence>
<comment type="function">
    <text evidence="8">Acts on ADP-mannose and ADP-glucose as well as ADP-ribose. Prevents glycogen biosynthesis. The reaction catalyzed by this enzyme is a limiting step of the gluconeogenic process.</text>
</comment>
<evidence type="ECO:0000259" key="15">
    <source>
        <dbReference type="PROSITE" id="PS51462"/>
    </source>
</evidence>
<dbReference type="PANTHER" id="PTHR11839:SF5">
    <property type="entry name" value="ADP-RIBOSE PYROPHOSPHATASE"/>
    <property type="match status" value="1"/>
</dbReference>
<dbReference type="GO" id="GO:0019144">
    <property type="term" value="F:ADP-sugar diphosphatase activity"/>
    <property type="evidence" value="ECO:0007669"/>
    <property type="project" value="TreeGrafter"/>
</dbReference>
<evidence type="ECO:0000256" key="7">
    <source>
        <dbReference type="ARBA" id="ARBA00022842"/>
    </source>
</evidence>
<feature type="binding site" evidence="13">
    <location>
        <position position="106"/>
    </location>
    <ligand>
        <name>Mg(2+)</name>
        <dbReference type="ChEBI" id="CHEBI:18420"/>
        <label>1</label>
    </ligand>
</feature>
<accession>A0A9X1ZGI2</accession>
<dbReference type="NCBIfam" id="TIGR00052">
    <property type="entry name" value="nudix-type nucleoside diphosphatase, YffH/AdpP family"/>
    <property type="match status" value="1"/>
</dbReference>
<comment type="catalytic activity">
    <reaction evidence="12">
        <text>ADP-D-ribose + H2O = D-ribose 5-phosphate + AMP + 2 H(+)</text>
        <dbReference type="Rhea" id="RHEA:10412"/>
        <dbReference type="ChEBI" id="CHEBI:15377"/>
        <dbReference type="ChEBI" id="CHEBI:15378"/>
        <dbReference type="ChEBI" id="CHEBI:57967"/>
        <dbReference type="ChEBI" id="CHEBI:78346"/>
        <dbReference type="ChEBI" id="CHEBI:456215"/>
        <dbReference type="EC" id="3.6.1.13"/>
    </reaction>
</comment>
<evidence type="ECO:0000256" key="14">
    <source>
        <dbReference type="PIRSR" id="PIRSR604385-3"/>
    </source>
</evidence>
<feature type="short sequence motif" description="Nudix box" evidence="14">
    <location>
        <begin position="91"/>
        <end position="113"/>
    </location>
</feature>
<evidence type="ECO:0000313" key="17">
    <source>
        <dbReference type="Proteomes" id="UP001139293"/>
    </source>
</evidence>
<keyword evidence="17" id="KW-1185">Reference proteome</keyword>
<keyword evidence="6 16" id="KW-0378">Hydrolase</keyword>
<dbReference type="SUPFAM" id="SSF55811">
    <property type="entry name" value="Nudix"/>
    <property type="match status" value="1"/>
</dbReference>
<evidence type="ECO:0000256" key="3">
    <source>
        <dbReference type="ARBA" id="ARBA00012453"/>
    </source>
</evidence>
<evidence type="ECO:0000256" key="8">
    <source>
        <dbReference type="ARBA" id="ARBA00025164"/>
    </source>
</evidence>
<comment type="caution">
    <text evidence="16">The sequence shown here is derived from an EMBL/GenBank/DDBJ whole genome shotgun (WGS) entry which is preliminary data.</text>
</comment>
<dbReference type="InterPro" id="IPR015797">
    <property type="entry name" value="NUDIX_hydrolase-like_dom_sf"/>
</dbReference>
<dbReference type="PROSITE" id="PS51462">
    <property type="entry name" value="NUDIX"/>
    <property type="match status" value="1"/>
</dbReference>
<dbReference type="Pfam" id="PF00293">
    <property type="entry name" value="NUDIX"/>
    <property type="match status" value="1"/>
</dbReference>
<dbReference type="GO" id="GO:0005829">
    <property type="term" value="C:cytosol"/>
    <property type="evidence" value="ECO:0007669"/>
    <property type="project" value="TreeGrafter"/>
</dbReference>
<dbReference type="InterPro" id="IPR004385">
    <property type="entry name" value="NDP_pyrophosphatase"/>
</dbReference>
<dbReference type="InterPro" id="IPR000086">
    <property type="entry name" value="NUDIX_hydrolase_dom"/>
</dbReference>
<evidence type="ECO:0000256" key="13">
    <source>
        <dbReference type="PIRSR" id="PIRSR604385-2"/>
    </source>
</evidence>
<proteinExistence type="inferred from homology"/>
<comment type="cofactor">
    <cofactor evidence="1 13">
        <name>Mg(2+)</name>
        <dbReference type="ChEBI" id="CHEBI:18420"/>
    </cofactor>
</comment>
<evidence type="ECO:0000256" key="4">
    <source>
        <dbReference type="ARBA" id="ARBA00013297"/>
    </source>
</evidence>
<dbReference type="GO" id="GO:0019693">
    <property type="term" value="P:ribose phosphate metabolic process"/>
    <property type="evidence" value="ECO:0007669"/>
    <property type="project" value="TreeGrafter"/>
</dbReference>
<comment type="similarity">
    <text evidence="2">Belongs to the Nudix hydrolase family. NudF subfamily.</text>
</comment>
<evidence type="ECO:0000256" key="9">
    <source>
        <dbReference type="ARBA" id="ARBA00030162"/>
    </source>
</evidence>
<dbReference type="EC" id="3.6.1.13" evidence="3"/>
<dbReference type="AlphaFoldDB" id="A0A9X1ZGI2"/>
<organism evidence="16 17">
    <name type="scientific">Shewanella pneumatophori</name>
    <dbReference type="NCBI Taxonomy" id="314092"/>
    <lineage>
        <taxon>Bacteria</taxon>
        <taxon>Pseudomonadati</taxon>
        <taxon>Pseudomonadota</taxon>
        <taxon>Gammaproteobacteria</taxon>
        <taxon>Alteromonadales</taxon>
        <taxon>Shewanellaceae</taxon>
        <taxon>Shewanella</taxon>
    </lineage>
</organism>
<dbReference type="Proteomes" id="UP001139293">
    <property type="component" value="Unassembled WGS sequence"/>
</dbReference>
<dbReference type="NCBIfam" id="NF008003">
    <property type="entry name" value="PRK10729.1"/>
    <property type="match status" value="1"/>
</dbReference>
<dbReference type="CDD" id="cd24155">
    <property type="entry name" value="NUDIX_ADPRase"/>
    <property type="match status" value="1"/>
</dbReference>
<dbReference type="GO" id="GO:0047631">
    <property type="term" value="F:ADP-ribose diphosphatase activity"/>
    <property type="evidence" value="ECO:0007669"/>
    <property type="project" value="UniProtKB-EC"/>
</dbReference>
<reference evidence="16" key="1">
    <citation type="submission" date="2022-01" db="EMBL/GenBank/DDBJ databases">
        <title>Whole genome-based taxonomy of the Shewanellaceae.</title>
        <authorList>
            <person name="Martin-Rodriguez A.J."/>
        </authorList>
    </citation>
    <scope>NUCLEOTIDE SEQUENCE</scope>
    <source>
        <strain evidence="16">KCTC 23973</strain>
    </source>
</reference>
<keyword evidence="7 13" id="KW-0460">Magnesium</keyword>
<dbReference type="PANTHER" id="PTHR11839">
    <property type="entry name" value="UDP/ADP-SUGAR PYROPHOSPHATASE"/>
    <property type="match status" value="1"/>
</dbReference>
<evidence type="ECO:0000256" key="6">
    <source>
        <dbReference type="ARBA" id="ARBA00022801"/>
    </source>
</evidence>
<name>A0A9X1ZGI2_9GAMM</name>
<dbReference type="Gene3D" id="3.90.79.10">
    <property type="entry name" value="Nucleoside Triphosphate Pyrophosphohydrolase"/>
    <property type="match status" value="1"/>
</dbReference>
<dbReference type="RefSeq" id="WP_248950624.1">
    <property type="nucleotide sequence ID" value="NZ_JAKILB010000007.1"/>
</dbReference>
<feature type="binding site" evidence="13">
    <location>
        <position position="90"/>
    </location>
    <ligand>
        <name>Mg(2+)</name>
        <dbReference type="ChEBI" id="CHEBI:18420"/>
        <label>1</label>
    </ligand>
</feature>
<evidence type="ECO:0000256" key="2">
    <source>
        <dbReference type="ARBA" id="ARBA00007482"/>
    </source>
</evidence>
<evidence type="ECO:0000256" key="10">
    <source>
        <dbReference type="ARBA" id="ARBA00030308"/>
    </source>
</evidence>
<evidence type="ECO:0000256" key="5">
    <source>
        <dbReference type="ARBA" id="ARBA00022723"/>
    </source>
</evidence>
<dbReference type="GO" id="GO:0046872">
    <property type="term" value="F:metal ion binding"/>
    <property type="evidence" value="ECO:0007669"/>
    <property type="project" value="UniProtKB-KW"/>
</dbReference>
<feature type="binding site" evidence="13">
    <location>
        <position position="158"/>
    </location>
    <ligand>
        <name>Mg(2+)</name>
        <dbReference type="ChEBI" id="CHEBI:18420"/>
        <label>1</label>
    </ligand>
</feature>
<protein>
    <recommendedName>
        <fullName evidence="4">ADP-ribose pyrophosphatase</fullName>
        <ecNumber evidence="3">3.6.1.13</ecNumber>
    </recommendedName>
    <alternativeName>
        <fullName evidence="9">ADP-ribose diphosphatase</fullName>
    </alternativeName>
    <alternativeName>
        <fullName evidence="11">ADP-ribose phosphohydrolase</fullName>
    </alternativeName>
    <alternativeName>
        <fullName evidence="10">Adenosine diphosphoribose pyrophosphatase</fullName>
    </alternativeName>
</protein>
<gene>
    <name evidence="16" type="primary">nudF</name>
    <name evidence="16" type="ORF">L2740_13195</name>
</gene>
<keyword evidence="5 13" id="KW-0479">Metal-binding</keyword>
<feature type="binding site" evidence="13">
    <location>
        <position position="110"/>
    </location>
    <ligand>
        <name>Mg(2+)</name>
        <dbReference type="ChEBI" id="CHEBI:18420"/>
        <label>1</label>
    </ligand>
</feature>
<dbReference type="EMBL" id="JAKILB010000007">
    <property type="protein sequence ID" value="MCL1139500.1"/>
    <property type="molecule type" value="Genomic_DNA"/>
</dbReference>
<evidence type="ECO:0000313" key="16">
    <source>
        <dbReference type="EMBL" id="MCL1139500.1"/>
    </source>
</evidence>